<evidence type="ECO:0000256" key="2">
    <source>
        <dbReference type="ARBA" id="ARBA00001964"/>
    </source>
</evidence>
<evidence type="ECO:0000256" key="1">
    <source>
        <dbReference type="ARBA" id="ARBA00001958"/>
    </source>
</evidence>
<evidence type="ECO:0000259" key="17">
    <source>
        <dbReference type="SMART" id="SM00861"/>
    </source>
</evidence>
<evidence type="ECO:0000256" key="12">
    <source>
        <dbReference type="ARBA" id="ARBA00023002"/>
    </source>
</evidence>
<dbReference type="CDD" id="cd07036">
    <property type="entry name" value="TPP_PYR_E1-PDHc-beta_like"/>
    <property type="match status" value="1"/>
</dbReference>
<dbReference type="Pfam" id="PF02887">
    <property type="entry name" value="PK_C"/>
    <property type="match status" value="1"/>
</dbReference>
<evidence type="ECO:0000313" key="18">
    <source>
        <dbReference type="EMBL" id="CAE7311788.1"/>
    </source>
</evidence>
<evidence type="ECO:0000256" key="4">
    <source>
        <dbReference type="ARBA" id="ARBA00008663"/>
    </source>
</evidence>
<dbReference type="FunFam" id="2.40.33.10:FF:000001">
    <property type="entry name" value="Pyruvate kinase"/>
    <property type="match status" value="1"/>
</dbReference>
<organism evidence="18 19">
    <name type="scientific">Symbiodinium natans</name>
    <dbReference type="NCBI Taxonomy" id="878477"/>
    <lineage>
        <taxon>Eukaryota</taxon>
        <taxon>Sar</taxon>
        <taxon>Alveolata</taxon>
        <taxon>Dinophyceae</taxon>
        <taxon>Suessiales</taxon>
        <taxon>Symbiodiniaceae</taxon>
        <taxon>Symbiodinium</taxon>
    </lineage>
</organism>
<dbReference type="Gene3D" id="2.40.33.10">
    <property type="entry name" value="PK beta-barrel domain-like"/>
    <property type="match status" value="1"/>
</dbReference>
<dbReference type="FunFam" id="3.40.50.970:FF:000108">
    <property type="entry name" value="2-oxoisovalerate dehydrogenase subunit alpha"/>
    <property type="match status" value="1"/>
</dbReference>
<dbReference type="Gene3D" id="3.40.50.920">
    <property type="match status" value="1"/>
</dbReference>
<dbReference type="PRINTS" id="PR01050">
    <property type="entry name" value="PYRUVTKNASE"/>
</dbReference>
<dbReference type="CDD" id="cd02000">
    <property type="entry name" value="TPP_E1_PDC_ADC_BCADC"/>
    <property type="match status" value="1"/>
</dbReference>
<dbReference type="Proteomes" id="UP000604046">
    <property type="component" value="Unassembled WGS sequence"/>
</dbReference>
<evidence type="ECO:0000256" key="5">
    <source>
        <dbReference type="ARBA" id="ARBA00012142"/>
    </source>
</evidence>
<dbReference type="Gene3D" id="3.40.1380.20">
    <property type="entry name" value="Pyruvate kinase, C-terminal domain"/>
    <property type="match status" value="1"/>
</dbReference>
<evidence type="ECO:0000256" key="9">
    <source>
        <dbReference type="ARBA" id="ARBA00022777"/>
    </source>
</evidence>
<evidence type="ECO:0000256" key="6">
    <source>
        <dbReference type="ARBA" id="ARBA00022679"/>
    </source>
</evidence>
<evidence type="ECO:0000256" key="15">
    <source>
        <dbReference type="RuleBase" id="RU000504"/>
    </source>
</evidence>
<accession>A0A812NXH1</accession>
<evidence type="ECO:0000256" key="8">
    <source>
        <dbReference type="ARBA" id="ARBA00022741"/>
    </source>
</evidence>
<evidence type="ECO:0000256" key="3">
    <source>
        <dbReference type="ARBA" id="ARBA00004997"/>
    </source>
</evidence>
<dbReference type="GO" id="GO:0016301">
    <property type="term" value="F:kinase activity"/>
    <property type="evidence" value="ECO:0007669"/>
    <property type="project" value="UniProtKB-KW"/>
</dbReference>
<dbReference type="InterPro" id="IPR015806">
    <property type="entry name" value="Pyrv_Knase_insert_dom_sf"/>
</dbReference>
<dbReference type="Pfam" id="PF02780">
    <property type="entry name" value="Transketolase_C"/>
    <property type="match status" value="1"/>
</dbReference>
<dbReference type="InterPro" id="IPR040442">
    <property type="entry name" value="Pyrv_kinase-like_dom_sf"/>
</dbReference>
<dbReference type="Gene3D" id="3.20.20.60">
    <property type="entry name" value="Phosphoenolpyruvate-binding domains"/>
    <property type="match status" value="1"/>
</dbReference>
<dbReference type="GO" id="GO:0030955">
    <property type="term" value="F:potassium ion binding"/>
    <property type="evidence" value="ECO:0007669"/>
    <property type="project" value="InterPro"/>
</dbReference>
<dbReference type="SMART" id="SM00861">
    <property type="entry name" value="Transket_pyr"/>
    <property type="match status" value="1"/>
</dbReference>
<keyword evidence="13 15" id="KW-0324">Glycolysis</keyword>
<dbReference type="NCBIfam" id="NF004978">
    <property type="entry name" value="PRK06354.1"/>
    <property type="match status" value="1"/>
</dbReference>
<keyword evidence="19" id="KW-1185">Reference proteome</keyword>
<evidence type="ECO:0000256" key="14">
    <source>
        <dbReference type="ARBA" id="ARBA00023317"/>
    </source>
</evidence>
<dbReference type="InterPro" id="IPR009014">
    <property type="entry name" value="Transketo_C/PFOR_II"/>
</dbReference>
<dbReference type="NCBIfam" id="NF004491">
    <property type="entry name" value="PRK05826.1"/>
    <property type="match status" value="1"/>
</dbReference>
<dbReference type="InterPro" id="IPR001017">
    <property type="entry name" value="DH_E1"/>
</dbReference>
<dbReference type="Pfam" id="PF00224">
    <property type="entry name" value="PK"/>
    <property type="match status" value="1"/>
</dbReference>
<dbReference type="InterPro" id="IPR015793">
    <property type="entry name" value="Pyrv_Knase_brl"/>
</dbReference>
<dbReference type="SUPFAM" id="SSF52922">
    <property type="entry name" value="TK C-terminal domain-like"/>
    <property type="match status" value="1"/>
</dbReference>
<dbReference type="InterPro" id="IPR001697">
    <property type="entry name" value="Pyr_Knase"/>
</dbReference>
<dbReference type="InterPro" id="IPR036918">
    <property type="entry name" value="Pyrv_Knase_C_sf"/>
</dbReference>
<dbReference type="InterPro" id="IPR015813">
    <property type="entry name" value="Pyrv/PenolPyrv_kinase-like_dom"/>
</dbReference>
<dbReference type="InterPro" id="IPR015795">
    <property type="entry name" value="Pyrv_Knase_C"/>
</dbReference>
<dbReference type="EMBL" id="CAJNDS010002080">
    <property type="protein sequence ID" value="CAE7311788.1"/>
    <property type="molecule type" value="Genomic_DNA"/>
</dbReference>
<dbReference type="SUPFAM" id="SSF51621">
    <property type="entry name" value="Phosphoenolpyruvate/pyruvate domain"/>
    <property type="match status" value="1"/>
</dbReference>
<dbReference type="Pfam" id="PF00676">
    <property type="entry name" value="E1_dh"/>
    <property type="match status" value="1"/>
</dbReference>
<evidence type="ECO:0000256" key="16">
    <source>
        <dbReference type="SAM" id="MobiDB-lite"/>
    </source>
</evidence>
<keyword evidence="10" id="KW-0067">ATP-binding</keyword>
<proteinExistence type="inferred from homology"/>
<dbReference type="Gene3D" id="3.40.50.970">
    <property type="match status" value="2"/>
</dbReference>
<dbReference type="PANTHER" id="PTHR11817">
    <property type="entry name" value="PYRUVATE KINASE"/>
    <property type="match status" value="1"/>
</dbReference>
<dbReference type="GO" id="GO:0005524">
    <property type="term" value="F:ATP binding"/>
    <property type="evidence" value="ECO:0007669"/>
    <property type="project" value="UniProtKB-KW"/>
</dbReference>
<dbReference type="SUPFAM" id="SSF52518">
    <property type="entry name" value="Thiamin diphosphate-binding fold (THDP-binding)"/>
    <property type="match status" value="2"/>
</dbReference>
<protein>
    <recommendedName>
        <fullName evidence="5 15">Pyruvate kinase</fullName>
        <ecNumber evidence="5 15">2.7.1.40</ecNumber>
    </recommendedName>
</protein>
<evidence type="ECO:0000256" key="10">
    <source>
        <dbReference type="ARBA" id="ARBA00022840"/>
    </source>
</evidence>
<dbReference type="SUPFAM" id="SSF50800">
    <property type="entry name" value="PK beta-barrel domain-like"/>
    <property type="match status" value="1"/>
</dbReference>
<dbReference type="FunFam" id="3.40.50.970:FF:000001">
    <property type="entry name" value="Pyruvate dehydrogenase E1 beta subunit"/>
    <property type="match status" value="1"/>
</dbReference>
<feature type="domain" description="Transketolase-like pyrimidine-binding" evidence="17">
    <location>
        <begin position="462"/>
        <end position="636"/>
    </location>
</feature>
<keyword evidence="8" id="KW-0547">Nucleotide-binding</keyword>
<name>A0A812NXH1_9DINO</name>
<dbReference type="NCBIfam" id="TIGR01064">
    <property type="entry name" value="pyruv_kin"/>
    <property type="match status" value="1"/>
</dbReference>
<dbReference type="GO" id="GO:0016624">
    <property type="term" value="F:oxidoreductase activity, acting on the aldehyde or oxo group of donors, disulfide as acceptor"/>
    <property type="evidence" value="ECO:0007669"/>
    <property type="project" value="InterPro"/>
</dbReference>
<dbReference type="GO" id="GO:0000287">
    <property type="term" value="F:magnesium ion binding"/>
    <property type="evidence" value="ECO:0007669"/>
    <property type="project" value="InterPro"/>
</dbReference>
<comment type="pathway">
    <text evidence="3 15">Carbohydrate degradation; glycolysis; pyruvate from D-glyceraldehyde 3-phosphate: step 5/5.</text>
</comment>
<dbReference type="InterPro" id="IPR011037">
    <property type="entry name" value="Pyrv_Knase-like_insert_dom_sf"/>
</dbReference>
<reference evidence="18" key="1">
    <citation type="submission" date="2021-02" db="EMBL/GenBank/DDBJ databases">
        <authorList>
            <person name="Dougan E. K."/>
            <person name="Rhodes N."/>
            <person name="Thang M."/>
            <person name="Chan C."/>
        </authorList>
    </citation>
    <scope>NUCLEOTIDE SEQUENCE</scope>
</reference>
<keyword evidence="14" id="KW-0670">Pyruvate</keyword>
<dbReference type="InterPro" id="IPR029061">
    <property type="entry name" value="THDP-binding"/>
</dbReference>
<dbReference type="GO" id="GO:0004743">
    <property type="term" value="F:pyruvate kinase activity"/>
    <property type="evidence" value="ECO:0007669"/>
    <property type="project" value="UniProtKB-EC"/>
</dbReference>
<sequence>MRRPATSIWRSCVQRRCGTNFVAGLRSQLAVRCFSTDQLWRGVRSTSFSKNLDFKDGSESTFPVFRVLNPAGELDPGVELPFSLEEGVEMMRMMIKSKVYDDVLMTMQRQGRISFYCTNYGEEATSVGTAAALKPQDMIWPQYRELGAFLWRGLTAQEIADQNIGNEGDRSKGRNLQVHYCMLEKNMQTVHAVLGTQIPQAPGAGYAYKLGKEDRVSVAYFGDGAASEGDAFTGLNFASVYGAQTLFICRNNGYSISTGVEDQYKGDGIAARGPALAIPTVRIDGNDLVAVYIATEAARKKCVEEKTPILLELMTYRVGDHTTSDDSSAYRKEDQDEVKKLAGIGPLPRWKKFLESKGVWDDEKSKATEAAAREEMLQAMKAGEAKKRPPLRELFTDVFSDLPWHLEEQAAYAEKHCREYSSEFNMHAFRGLDGPAPAVDPKRTASAPRVLPPSPRGETKETTMVQAINDALSIALSSDKNAVLFGEDVAFGGVFRASVGLRDKFGEDRVLNAPVAEQAIAAFAVGLSVAGYKAIAEIQFADYIFPAFDQIVNEIAKYRYRNAGGGCGNITIRAPCSAVGHGSMYHSQSVESYFAHCPGLKIVIPRGPKQAKGLLLAAIRDPDPVLFFEPKVLYRARIQGPDGQVPVEDYELPIGQAEVVQEGTDVTLVGWGSQIGRLQAAAATAAKEGISCEVVDLQTIIPWDVDTVQASVQKTGRLIVAHEAPQTNGFGAEIAAKIQERCFLHLQSPIQRVCGFDTHFPYAWEEFYVPSASRVLAAIKAHSELGVFNTSDYRPPPAHFLGFSETTERCSFISLGLQLCGIFVAWTHYEESGRKCKIICTMGPCCWEVDMLTKLIEPRCTEALRKIPQDQGMNIARLNFSHGDHEGHGKTVARVREASKLRPDKPVGILLDTKGPEIRTGFFKEELAGGKINLKEGQELKLVTDYSFKGDDKTLAVSYATLPTAVKPGQTILAADGSLSLKVKSCGSDHVITEVMNDISVGEKKNMNLPGVKVDLPVLQEKDKKDLLEFGIPQGVDFIAASFVQDAKDLKLIRDTLGMRGRSMKIISKIENQEGINNIDEIVAATDGVMVARGDMGMEIDIEKVGLVQKMIISKCNLHGKFSVTATQMLDSMERAPRPTRAEATDVLNAILDGTDVVMLSGETANGKFPEQAVMTMRRICEQAESVIDYKALYLRIRMAVLESEHSMCPVESVCSSAVKTVVDSGCKLIISLTETGHTARVISKYRPSVPILAITASETTLRQLVAHRGVVPILTASFQGTDSVINKALARAKELGMVKPGDTVVAIHGQREECPGQSNLMKVVVCP</sequence>
<comment type="caution">
    <text evidence="18">The sequence shown here is derived from an EMBL/GenBank/DDBJ whole genome shotgun (WGS) entry which is preliminary data.</text>
</comment>
<dbReference type="InterPro" id="IPR033248">
    <property type="entry name" value="Transketolase_C"/>
</dbReference>
<evidence type="ECO:0000313" key="19">
    <source>
        <dbReference type="Proteomes" id="UP000604046"/>
    </source>
</evidence>
<keyword evidence="11 15" id="KW-0460">Magnesium</keyword>
<comment type="similarity">
    <text evidence="4 15">Belongs to the pyruvate kinase family.</text>
</comment>
<dbReference type="UniPathway" id="UPA00109">
    <property type="reaction ID" value="UER00188"/>
</dbReference>
<keyword evidence="9 15" id="KW-0418">Kinase</keyword>
<comment type="catalytic activity">
    <reaction evidence="15">
        <text>pyruvate + ATP = phosphoenolpyruvate + ADP + H(+)</text>
        <dbReference type="Rhea" id="RHEA:18157"/>
        <dbReference type="ChEBI" id="CHEBI:15361"/>
        <dbReference type="ChEBI" id="CHEBI:15378"/>
        <dbReference type="ChEBI" id="CHEBI:30616"/>
        <dbReference type="ChEBI" id="CHEBI:58702"/>
        <dbReference type="ChEBI" id="CHEBI:456216"/>
        <dbReference type="EC" id="2.7.1.40"/>
    </reaction>
</comment>
<dbReference type="Pfam" id="PF02779">
    <property type="entry name" value="Transket_pyr"/>
    <property type="match status" value="1"/>
</dbReference>
<keyword evidence="6 15" id="KW-0808">Transferase</keyword>
<gene>
    <name evidence="18" type="primary">PYK</name>
    <name evidence="18" type="ORF">SNAT2548_LOCUS16370</name>
</gene>
<evidence type="ECO:0000256" key="11">
    <source>
        <dbReference type="ARBA" id="ARBA00022842"/>
    </source>
</evidence>
<dbReference type="OrthoDB" id="878at2759"/>
<dbReference type="FunFam" id="3.40.50.920:FF:000001">
    <property type="entry name" value="Pyruvate dehydrogenase E1 beta subunit"/>
    <property type="match status" value="1"/>
</dbReference>
<comment type="cofactor">
    <cofactor evidence="1">
        <name>K(+)</name>
        <dbReference type="ChEBI" id="CHEBI:29103"/>
    </cofactor>
</comment>
<comment type="cofactor">
    <cofactor evidence="2">
        <name>thiamine diphosphate</name>
        <dbReference type="ChEBI" id="CHEBI:58937"/>
    </cofactor>
</comment>
<evidence type="ECO:0000256" key="7">
    <source>
        <dbReference type="ARBA" id="ARBA00022723"/>
    </source>
</evidence>
<feature type="region of interest" description="Disordered" evidence="16">
    <location>
        <begin position="436"/>
        <end position="459"/>
    </location>
</feature>
<keyword evidence="7" id="KW-0479">Metal-binding</keyword>
<evidence type="ECO:0000256" key="13">
    <source>
        <dbReference type="ARBA" id="ARBA00023152"/>
    </source>
</evidence>
<dbReference type="SUPFAM" id="SSF52935">
    <property type="entry name" value="PK C-terminal domain-like"/>
    <property type="match status" value="1"/>
</dbReference>
<dbReference type="InterPro" id="IPR005475">
    <property type="entry name" value="Transketolase-like_Pyr-bd"/>
</dbReference>
<dbReference type="EC" id="2.7.1.40" evidence="5 15"/>
<keyword evidence="12" id="KW-0560">Oxidoreductase</keyword>